<evidence type="ECO:0000259" key="11">
    <source>
        <dbReference type="Pfam" id="PF01706"/>
    </source>
</evidence>
<dbReference type="AlphaFoldDB" id="A0A2T4JLE7"/>
<dbReference type="Pfam" id="PF01706">
    <property type="entry name" value="FliG_C"/>
    <property type="match status" value="1"/>
</dbReference>
<dbReference type="InterPro" id="IPR032779">
    <property type="entry name" value="FliG_M"/>
</dbReference>
<reference evidence="14 15" key="1">
    <citation type="submission" date="2018-03" db="EMBL/GenBank/DDBJ databases">
        <title>Rhodobacter veldkampii.</title>
        <authorList>
            <person name="Meyer T.E."/>
            <person name="Miller S."/>
            <person name="Lodha T."/>
            <person name="Gandham S."/>
            <person name="Chintalapati S."/>
            <person name="Chintalapati V.R."/>
        </authorList>
    </citation>
    <scope>NUCLEOTIDE SEQUENCE [LARGE SCALE GENOMIC DNA]</scope>
    <source>
        <strain evidence="14 15">DSM 11550</strain>
    </source>
</reference>
<feature type="domain" description="Flagellar motor switch protein FliG middle" evidence="12">
    <location>
        <begin position="130"/>
        <end position="200"/>
    </location>
</feature>
<proteinExistence type="inferred from homology"/>
<dbReference type="Pfam" id="PF14841">
    <property type="entry name" value="FliG_M"/>
    <property type="match status" value="1"/>
</dbReference>
<evidence type="ECO:0000256" key="10">
    <source>
        <dbReference type="ARBA" id="ARBA00025598"/>
    </source>
</evidence>
<evidence type="ECO:0000256" key="2">
    <source>
        <dbReference type="ARBA" id="ARBA00004413"/>
    </source>
</evidence>
<keyword evidence="6" id="KW-0145">Chemotaxis</keyword>
<dbReference type="GO" id="GO:0071973">
    <property type="term" value="P:bacterial-type flagellum-dependent cell motility"/>
    <property type="evidence" value="ECO:0007669"/>
    <property type="project" value="InterPro"/>
</dbReference>
<dbReference type="GO" id="GO:0003774">
    <property type="term" value="F:cytoskeletal motor activity"/>
    <property type="evidence" value="ECO:0007669"/>
    <property type="project" value="InterPro"/>
</dbReference>
<dbReference type="Pfam" id="PF14842">
    <property type="entry name" value="FliG_N"/>
    <property type="match status" value="1"/>
</dbReference>
<comment type="subcellular location">
    <subcellularLocation>
        <location evidence="1">Bacterial flagellum basal body</location>
    </subcellularLocation>
    <subcellularLocation>
        <location evidence="2">Cell membrane</location>
        <topology evidence="2">Peripheral membrane protein</topology>
        <orientation evidence="2">Cytoplasmic side</orientation>
    </subcellularLocation>
</comment>
<protein>
    <recommendedName>
        <fullName evidence="4">Flagellar motor switch protein FliG</fullName>
    </recommendedName>
</protein>
<evidence type="ECO:0000256" key="5">
    <source>
        <dbReference type="ARBA" id="ARBA00022475"/>
    </source>
</evidence>
<dbReference type="PANTHER" id="PTHR30534">
    <property type="entry name" value="FLAGELLAR MOTOR SWITCH PROTEIN FLIG"/>
    <property type="match status" value="1"/>
</dbReference>
<dbReference type="InterPro" id="IPR023087">
    <property type="entry name" value="Flg_Motor_Flig_C"/>
</dbReference>
<dbReference type="InterPro" id="IPR000090">
    <property type="entry name" value="Flg_Motor_Flig"/>
</dbReference>
<feature type="domain" description="Flagellar motor switch protein FliG N-terminal" evidence="13">
    <location>
        <begin position="19"/>
        <end position="121"/>
    </location>
</feature>
<evidence type="ECO:0000313" key="15">
    <source>
        <dbReference type="Proteomes" id="UP000241899"/>
    </source>
</evidence>
<keyword evidence="7" id="KW-0283">Flagellar rotation</keyword>
<evidence type="ECO:0000256" key="4">
    <source>
        <dbReference type="ARBA" id="ARBA00021870"/>
    </source>
</evidence>
<evidence type="ECO:0000256" key="9">
    <source>
        <dbReference type="ARBA" id="ARBA00023143"/>
    </source>
</evidence>
<dbReference type="PRINTS" id="PR00954">
    <property type="entry name" value="FLGMOTORFLIG"/>
</dbReference>
<evidence type="ECO:0000256" key="8">
    <source>
        <dbReference type="ARBA" id="ARBA00023136"/>
    </source>
</evidence>
<keyword evidence="5" id="KW-1003">Cell membrane</keyword>
<dbReference type="EMBL" id="PZKF01000006">
    <property type="protein sequence ID" value="PTE18587.1"/>
    <property type="molecule type" value="Genomic_DNA"/>
</dbReference>
<evidence type="ECO:0000256" key="3">
    <source>
        <dbReference type="ARBA" id="ARBA00010299"/>
    </source>
</evidence>
<evidence type="ECO:0000313" key="14">
    <source>
        <dbReference type="EMBL" id="PTE18587.1"/>
    </source>
</evidence>
<dbReference type="Gene3D" id="1.10.220.30">
    <property type="match status" value="3"/>
</dbReference>
<name>A0A2T4JLE7_9RHOB</name>
<keyword evidence="14" id="KW-0969">Cilium</keyword>
<comment type="function">
    <text evidence="10">FliG is one of three proteins (FliG, FliN, FliM) that forms the rotor-mounted switch complex (C ring), located at the base of the basal body. This complex interacts with the CheY and CheZ chemotaxis proteins, in addition to contacting components of the motor that determine the direction of flagellar rotation.</text>
</comment>
<keyword evidence="14" id="KW-0966">Cell projection</keyword>
<keyword evidence="9" id="KW-0975">Bacterial flagellum</keyword>
<dbReference type="PANTHER" id="PTHR30534:SF0">
    <property type="entry name" value="FLAGELLAR MOTOR SWITCH PROTEIN FLIG"/>
    <property type="match status" value="1"/>
</dbReference>
<keyword evidence="8" id="KW-0472">Membrane</keyword>
<evidence type="ECO:0000256" key="6">
    <source>
        <dbReference type="ARBA" id="ARBA00022500"/>
    </source>
</evidence>
<accession>A0A2T4JLE7</accession>
<dbReference type="GO" id="GO:0005886">
    <property type="term" value="C:plasma membrane"/>
    <property type="evidence" value="ECO:0007669"/>
    <property type="project" value="UniProtKB-SubCell"/>
</dbReference>
<dbReference type="InterPro" id="IPR011002">
    <property type="entry name" value="FliG_a-hlx"/>
</dbReference>
<feature type="domain" description="Flagellar motor switch protein FliG C-terminal" evidence="11">
    <location>
        <begin position="231"/>
        <end position="341"/>
    </location>
</feature>
<evidence type="ECO:0000256" key="1">
    <source>
        <dbReference type="ARBA" id="ARBA00004117"/>
    </source>
</evidence>
<keyword evidence="15" id="KW-1185">Reference proteome</keyword>
<gene>
    <name evidence="14" type="ORF">C5F46_03965</name>
</gene>
<evidence type="ECO:0000256" key="7">
    <source>
        <dbReference type="ARBA" id="ARBA00022779"/>
    </source>
</evidence>
<dbReference type="GO" id="GO:0009425">
    <property type="term" value="C:bacterial-type flagellum basal body"/>
    <property type="evidence" value="ECO:0007669"/>
    <property type="project" value="UniProtKB-SubCell"/>
</dbReference>
<dbReference type="GO" id="GO:0006935">
    <property type="term" value="P:chemotaxis"/>
    <property type="evidence" value="ECO:0007669"/>
    <property type="project" value="UniProtKB-KW"/>
</dbReference>
<dbReference type="SUPFAM" id="SSF48029">
    <property type="entry name" value="FliG"/>
    <property type="match status" value="2"/>
</dbReference>
<comment type="similarity">
    <text evidence="3">Belongs to the FliG family.</text>
</comment>
<dbReference type="OrthoDB" id="7616820at2"/>
<organism evidence="14 15">
    <name type="scientific">Phaeovulum veldkampii DSM 11550</name>
    <dbReference type="NCBI Taxonomy" id="1185920"/>
    <lineage>
        <taxon>Bacteria</taxon>
        <taxon>Pseudomonadati</taxon>
        <taxon>Pseudomonadota</taxon>
        <taxon>Alphaproteobacteria</taxon>
        <taxon>Rhodobacterales</taxon>
        <taxon>Paracoccaceae</taxon>
        <taxon>Phaeovulum</taxon>
    </lineage>
</organism>
<dbReference type="InterPro" id="IPR028263">
    <property type="entry name" value="FliG_N"/>
</dbReference>
<comment type="caution">
    <text evidence="14">The sequence shown here is derived from an EMBL/GenBank/DDBJ whole genome shotgun (WGS) entry which is preliminary data.</text>
</comment>
<evidence type="ECO:0000259" key="12">
    <source>
        <dbReference type="Pfam" id="PF14841"/>
    </source>
</evidence>
<keyword evidence="14" id="KW-0282">Flagellum</keyword>
<dbReference type="RefSeq" id="WP_107324118.1">
    <property type="nucleotide sequence ID" value="NZ_NHSP01000084.1"/>
</dbReference>
<evidence type="ECO:0000259" key="13">
    <source>
        <dbReference type="Pfam" id="PF14842"/>
    </source>
</evidence>
<dbReference type="Proteomes" id="UP000241899">
    <property type="component" value="Unassembled WGS sequence"/>
</dbReference>
<sequence>MAPARGGATPGVTIVAQPLTRRQKAAIIVRLLLAEGAQLPLAQLPDDLQTALTEQIASMKMVDRDTLSAVIEEFCDTLEAVGLAFPGGLDGALGLLDGHLSASAANRLRRMAGAAARTDPWDRIAALPAERLVPVLEEESTEVGAVMLSKLGVAKAADLLGRLPGDRARRIAYAVSLTGNVAPEMVLRIGQSLVTQLEAEPPKAFEAGPVERVGAILNFSAAATRDSVLEGLEQDDAAFAQEVRRAIFTFANIPDRVEARDIPKVLRAVDQALVVTALAGARGADAATAEFILANISQRLAAGLRDEVTNRGKVREKDAEEAMASVVAAIRTMEAAGELTLITAEEDG</sequence>